<evidence type="ECO:0000313" key="3">
    <source>
        <dbReference type="Proteomes" id="UP000276133"/>
    </source>
</evidence>
<dbReference type="SUPFAM" id="SSF101447">
    <property type="entry name" value="Formin homology 2 domain (FH2 domain)"/>
    <property type="match status" value="1"/>
</dbReference>
<dbReference type="OrthoDB" id="26518at2759"/>
<dbReference type="PROSITE" id="PS51444">
    <property type="entry name" value="FH2"/>
    <property type="match status" value="1"/>
</dbReference>
<evidence type="ECO:0000259" key="1">
    <source>
        <dbReference type="PROSITE" id="PS51444"/>
    </source>
</evidence>
<gene>
    <name evidence="2" type="ORF">BpHYR1_001607</name>
</gene>
<organism evidence="2 3">
    <name type="scientific">Brachionus plicatilis</name>
    <name type="common">Marine rotifer</name>
    <name type="synonym">Brachionus muelleri</name>
    <dbReference type="NCBI Taxonomy" id="10195"/>
    <lineage>
        <taxon>Eukaryota</taxon>
        <taxon>Metazoa</taxon>
        <taxon>Spiralia</taxon>
        <taxon>Gnathifera</taxon>
        <taxon>Rotifera</taxon>
        <taxon>Eurotatoria</taxon>
        <taxon>Monogononta</taxon>
        <taxon>Pseudotrocha</taxon>
        <taxon>Ploima</taxon>
        <taxon>Brachionidae</taxon>
        <taxon>Brachionus</taxon>
    </lineage>
</organism>
<dbReference type="Gene3D" id="1.20.58.2220">
    <property type="entry name" value="Formin, FH2 domain"/>
    <property type="match status" value="1"/>
</dbReference>
<dbReference type="STRING" id="10195.A0A3M7QAQ2"/>
<dbReference type="PANTHER" id="PTHR46345">
    <property type="entry name" value="INVERTED FORMIN-2"/>
    <property type="match status" value="1"/>
</dbReference>
<feature type="domain" description="FH2" evidence="1">
    <location>
        <begin position="20"/>
        <end position="429"/>
    </location>
</feature>
<evidence type="ECO:0000313" key="2">
    <source>
        <dbReference type="EMBL" id="RNA08051.1"/>
    </source>
</evidence>
<accession>A0A3M7QAQ2</accession>
<keyword evidence="3" id="KW-1185">Reference proteome</keyword>
<dbReference type="Proteomes" id="UP000276133">
    <property type="component" value="Unassembled WGS sequence"/>
</dbReference>
<dbReference type="EMBL" id="REGN01006867">
    <property type="protein sequence ID" value="RNA08051.1"/>
    <property type="molecule type" value="Genomic_DNA"/>
</dbReference>
<name>A0A3M7QAQ2_BRAPC</name>
<protein>
    <submittedName>
        <fullName evidence="2">Inverted formin-2-like</fullName>
    </submittedName>
</protein>
<dbReference type="InterPro" id="IPR015425">
    <property type="entry name" value="FH2_Formin"/>
</dbReference>
<dbReference type="PANTHER" id="PTHR46345:SF8">
    <property type="entry name" value="FORMIN 3, ISOFORM B"/>
    <property type="match status" value="1"/>
</dbReference>
<sequence length="519" mass="60082">MVLNISVSDSNQNHGLKALYNTLPRANKALKNFSWQKLPPGTLNKENIWKEVNEKNADLNFGLLEELFAKTNQILKKTNPESSDSSKINCKPLGKVLNSLNQQDHNVSFLDSKQNMNVNVYLRKIKVSLNEFIQMIIEGNSQEIGIDNLTCLKKILPEKNDVETIQIFCEADAKNFDQLAKAEKFIKLLTDVPFYELRIDLMHYIEEFDETHSLLKNPLQIYCNVSNTILESKSLKNLFTFILAAGNFLNTNSYNGQAVGFKINLLPKLIDIKTNKASVSFLHIIIEEFDKKYPEQDNFINDLKDISLVLSSNLSNLSGTFKQLKKRTLDFLNELDQEATPNEIKAQFNNKIEIFSKRVEILEDTFKKIDNYKDKLIEYYCEDSLTFNFDEFLSIFHKFCQNISTVREDIKSKILNEEKIHKRKKELEEIEKRRSNRISQRLNEIANDEDSDNYVMSNLLSNLKKGDMASVRKSVKIQHNSTKFGLPIETENLNTIRTNLRPNLRGKSNAMTIHFKREI</sequence>
<dbReference type="AlphaFoldDB" id="A0A3M7QAQ2"/>
<reference evidence="2 3" key="1">
    <citation type="journal article" date="2018" name="Sci. Rep.">
        <title>Genomic signatures of local adaptation to the degree of environmental predictability in rotifers.</title>
        <authorList>
            <person name="Franch-Gras L."/>
            <person name="Hahn C."/>
            <person name="Garcia-Roger E.M."/>
            <person name="Carmona M.J."/>
            <person name="Serra M."/>
            <person name="Gomez A."/>
        </authorList>
    </citation>
    <scope>NUCLEOTIDE SEQUENCE [LARGE SCALE GENOMIC DNA]</scope>
    <source>
        <strain evidence="2">HYR1</strain>
    </source>
</reference>
<comment type="caution">
    <text evidence="2">The sequence shown here is derived from an EMBL/GenBank/DDBJ whole genome shotgun (WGS) entry which is preliminary data.</text>
</comment>
<dbReference type="InterPro" id="IPR042201">
    <property type="entry name" value="FH2_Formin_sf"/>
</dbReference>
<dbReference type="SMART" id="SM00498">
    <property type="entry name" value="FH2"/>
    <property type="match status" value="1"/>
</dbReference>
<proteinExistence type="predicted"/>
<dbReference type="Pfam" id="PF02181">
    <property type="entry name" value="FH2"/>
    <property type="match status" value="1"/>
</dbReference>